<gene>
    <name evidence="1" type="ORF">EDC52_1145</name>
</gene>
<organism evidence="1 2">
    <name type="scientific">Biostraticola tofi</name>
    <dbReference type="NCBI Taxonomy" id="466109"/>
    <lineage>
        <taxon>Bacteria</taxon>
        <taxon>Pseudomonadati</taxon>
        <taxon>Pseudomonadota</taxon>
        <taxon>Gammaproteobacteria</taxon>
        <taxon>Enterobacterales</taxon>
        <taxon>Bruguierivoracaceae</taxon>
        <taxon>Biostraticola</taxon>
    </lineage>
</organism>
<name>A0A4R3YI86_9GAMM</name>
<accession>A0A4R3YI86</accession>
<keyword evidence="2" id="KW-1185">Reference proteome</keyword>
<protein>
    <submittedName>
        <fullName evidence="1">Uncharacterized protein</fullName>
    </submittedName>
</protein>
<comment type="caution">
    <text evidence="1">The sequence shown here is derived from an EMBL/GenBank/DDBJ whole genome shotgun (WGS) entry which is preliminary data.</text>
</comment>
<dbReference type="RefSeq" id="WP_407924237.1">
    <property type="nucleotide sequence ID" value="NZ_SMCR01000014.1"/>
</dbReference>
<evidence type="ECO:0000313" key="2">
    <source>
        <dbReference type="Proteomes" id="UP000295719"/>
    </source>
</evidence>
<dbReference type="EMBL" id="SMCR01000014">
    <property type="protein sequence ID" value="TCV91900.1"/>
    <property type="molecule type" value="Genomic_DNA"/>
</dbReference>
<dbReference type="Proteomes" id="UP000295719">
    <property type="component" value="Unassembled WGS sequence"/>
</dbReference>
<reference evidence="1 2" key="1">
    <citation type="submission" date="2019-03" db="EMBL/GenBank/DDBJ databases">
        <title>Genomic Encyclopedia of Type Strains, Phase IV (KMG-IV): sequencing the most valuable type-strain genomes for metagenomic binning, comparative biology and taxonomic classification.</title>
        <authorList>
            <person name="Goeker M."/>
        </authorList>
    </citation>
    <scope>NUCLEOTIDE SEQUENCE [LARGE SCALE GENOMIC DNA]</scope>
    <source>
        <strain evidence="1 2">DSM 19580</strain>
    </source>
</reference>
<dbReference type="AlphaFoldDB" id="A0A4R3YI86"/>
<evidence type="ECO:0000313" key="1">
    <source>
        <dbReference type="EMBL" id="TCV91900.1"/>
    </source>
</evidence>
<proteinExistence type="predicted"/>
<sequence>MPIVICHFHFGIMPKPDSQTAVINLSLAFEHYNQYQPPSALGYLSPREYQRRQKPSAKAGIAAWIYGVKTSVAEYLPLLAIGIITTITMKAEEPMFVAELEKRHFETAKQAGATIVFEIEFRVYTYISCQRELSAKGCVKEYGQGSLKKQSINIT</sequence>